<keyword evidence="2 4" id="KW-0863">Zinc-finger</keyword>
<evidence type="ECO:0000313" key="7">
    <source>
        <dbReference type="EMBL" id="KGN61937.1"/>
    </source>
</evidence>
<evidence type="ECO:0000256" key="3">
    <source>
        <dbReference type="ARBA" id="ARBA00022833"/>
    </source>
</evidence>
<evidence type="ECO:0000313" key="8">
    <source>
        <dbReference type="Proteomes" id="UP000029981"/>
    </source>
</evidence>
<reference evidence="7 8" key="3">
    <citation type="journal article" date="2010" name="BMC Genomics">
        <title>Transcriptome sequencing and comparative analysis of cucumber flowers with different sex types.</title>
        <authorList>
            <person name="Guo S."/>
            <person name="Zheng Y."/>
            <person name="Joung J.G."/>
            <person name="Liu S."/>
            <person name="Zhang Z."/>
            <person name="Crasta O.R."/>
            <person name="Sobral B.W."/>
            <person name="Xu Y."/>
            <person name="Huang S."/>
            <person name="Fei Z."/>
        </authorList>
    </citation>
    <scope>NUCLEOTIDE SEQUENCE [LARGE SCALE GENOMIC DNA]</scope>
    <source>
        <strain evidence="8">cv. 9930</strain>
    </source>
</reference>
<keyword evidence="3" id="KW-0862">Zinc</keyword>
<keyword evidence="8" id="KW-1185">Reference proteome</keyword>
<reference evidence="7 8" key="2">
    <citation type="journal article" date="2009" name="PLoS ONE">
        <title>An integrated genetic and cytogenetic map of the cucumber genome.</title>
        <authorList>
            <person name="Ren Y."/>
            <person name="Zhang Z."/>
            <person name="Liu J."/>
            <person name="Staub J.E."/>
            <person name="Han Y."/>
            <person name="Cheng Z."/>
            <person name="Li X."/>
            <person name="Lu J."/>
            <person name="Miao H."/>
            <person name="Kang H."/>
            <person name="Xie B."/>
            <person name="Gu X."/>
            <person name="Wang X."/>
            <person name="Du Y."/>
            <person name="Jin W."/>
            <person name="Huang S."/>
        </authorList>
    </citation>
    <scope>NUCLEOTIDE SEQUENCE [LARGE SCALE GENOMIC DNA]</scope>
    <source>
        <strain evidence="8">cv. 9930</strain>
    </source>
</reference>
<evidence type="ECO:0000256" key="2">
    <source>
        <dbReference type="ARBA" id="ARBA00022771"/>
    </source>
</evidence>
<dbReference type="OrthoDB" id="1711136at2759"/>
<dbReference type="FunFam" id="1.10.1170.10:FF:000002">
    <property type="entry name" value="Baculoviral IAP repeat containing 7"/>
    <property type="match status" value="1"/>
</dbReference>
<dbReference type="eggNOG" id="KOG1100">
    <property type="taxonomic scope" value="Eukaryota"/>
</dbReference>
<dbReference type="GO" id="GO:0008270">
    <property type="term" value="F:zinc ion binding"/>
    <property type="evidence" value="ECO:0007669"/>
    <property type="project" value="UniProtKB-KW"/>
</dbReference>
<dbReference type="Gene3D" id="3.30.40.10">
    <property type="entry name" value="Zinc/RING finger domain, C3HC4 (zinc finger)"/>
    <property type="match status" value="1"/>
</dbReference>
<dbReference type="EMBL" id="CM002923">
    <property type="protein sequence ID" value="KGN61937.1"/>
    <property type="molecule type" value="Genomic_DNA"/>
</dbReference>
<organism evidence="7 8">
    <name type="scientific">Cucumis sativus</name>
    <name type="common">Cucumber</name>
    <dbReference type="NCBI Taxonomy" id="3659"/>
    <lineage>
        <taxon>Eukaryota</taxon>
        <taxon>Viridiplantae</taxon>
        <taxon>Streptophyta</taxon>
        <taxon>Embryophyta</taxon>
        <taxon>Tracheophyta</taxon>
        <taxon>Spermatophyta</taxon>
        <taxon>Magnoliopsida</taxon>
        <taxon>eudicotyledons</taxon>
        <taxon>Gunneridae</taxon>
        <taxon>Pentapetalae</taxon>
        <taxon>rosids</taxon>
        <taxon>fabids</taxon>
        <taxon>Cucurbitales</taxon>
        <taxon>Cucurbitaceae</taxon>
        <taxon>Benincaseae</taxon>
        <taxon>Cucumis</taxon>
    </lineage>
</organism>
<dbReference type="OMA" id="MAMCLNN"/>
<sequence length="269" mass="31209">MAIQLQLHRRNFGLDSTPSSDHQFHQLFHLLNHHHHLLLQPPDHAAQSGTNNNDDHLLLLQQYYSLTQSDFHQSLTSFLSEMPADHIDRFIRLQSERFRLLLQQKINQQIGVLLNQIETRTRVLFQQKDEEIACANMRRMHLEQLLTRLQMENQERKKSVQENQAMVASLSRALNQIREKVSLCANDAESNNNNNSNNYRNGEDDAIDYGKKKKKKKKMMICKICNSRVSCVLLLPCRHLCSCKPCESTLDFCPVCNTTKKASIEAVIF</sequence>
<dbReference type="FunFam" id="3.30.40.10:FF:000239">
    <property type="entry name" value="probable BOI-related E3 ubiquitin-protein ligase 2"/>
    <property type="match status" value="1"/>
</dbReference>
<dbReference type="PANTHER" id="PTHR42647">
    <property type="entry name" value="SBP (S-RIBONUCLEASE BINDING PROTEIN) FAMILY PROTEIN"/>
    <property type="match status" value="1"/>
</dbReference>
<proteinExistence type="predicted"/>
<name>A0A0A0LMD7_CUCSA</name>
<keyword evidence="5" id="KW-0175">Coiled coil</keyword>
<dbReference type="GO" id="GO:0004842">
    <property type="term" value="F:ubiquitin-protein transferase activity"/>
    <property type="evidence" value="ECO:0000318"/>
    <property type="project" value="GO_Central"/>
</dbReference>
<dbReference type="Proteomes" id="UP000029981">
    <property type="component" value="Chromosome 2"/>
</dbReference>
<reference evidence="7 8" key="4">
    <citation type="journal article" date="2011" name="BMC Genomics">
        <title>RNA-Seq improves annotation of protein-coding genes in the cucumber genome.</title>
        <authorList>
            <person name="Li Z."/>
            <person name="Zhang Z."/>
            <person name="Yan P."/>
            <person name="Huang S."/>
            <person name="Fei Z."/>
            <person name="Lin K."/>
        </authorList>
    </citation>
    <scope>NUCLEOTIDE SEQUENCE [LARGE SCALE GENOMIC DNA]</scope>
    <source>
        <strain evidence="8">cv. 9930</strain>
    </source>
</reference>
<dbReference type="Gramene" id="KGN61937">
    <property type="protein sequence ID" value="KGN61937"/>
    <property type="gene ID" value="Csa_2G270790"/>
</dbReference>
<protein>
    <recommendedName>
        <fullName evidence="6">RING-type domain-containing protein</fullName>
    </recommendedName>
</protein>
<reference evidence="7 8" key="1">
    <citation type="journal article" date="2009" name="Nat. Genet.">
        <title>The genome of the cucumber, Cucumis sativus L.</title>
        <authorList>
            <person name="Huang S."/>
            <person name="Li R."/>
            <person name="Zhang Z."/>
            <person name="Li L."/>
            <person name="Gu X."/>
            <person name="Fan W."/>
            <person name="Lucas W.J."/>
            <person name="Wang X."/>
            <person name="Xie B."/>
            <person name="Ni P."/>
            <person name="Ren Y."/>
            <person name="Zhu H."/>
            <person name="Li J."/>
            <person name="Lin K."/>
            <person name="Jin W."/>
            <person name="Fei Z."/>
            <person name="Li G."/>
            <person name="Staub J."/>
            <person name="Kilian A."/>
            <person name="van der Vossen E.A."/>
            <person name="Wu Y."/>
            <person name="Guo J."/>
            <person name="He J."/>
            <person name="Jia Z."/>
            <person name="Ren Y."/>
            <person name="Tian G."/>
            <person name="Lu Y."/>
            <person name="Ruan J."/>
            <person name="Qian W."/>
            <person name="Wang M."/>
            <person name="Huang Q."/>
            <person name="Li B."/>
            <person name="Xuan Z."/>
            <person name="Cao J."/>
            <person name="Asan"/>
            <person name="Wu Z."/>
            <person name="Zhang J."/>
            <person name="Cai Q."/>
            <person name="Bai Y."/>
            <person name="Zhao B."/>
            <person name="Han Y."/>
            <person name="Li Y."/>
            <person name="Li X."/>
            <person name="Wang S."/>
            <person name="Shi Q."/>
            <person name="Liu S."/>
            <person name="Cho W.K."/>
            <person name="Kim J.Y."/>
            <person name="Xu Y."/>
            <person name="Heller-Uszynska K."/>
            <person name="Miao H."/>
            <person name="Cheng Z."/>
            <person name="Zhang S."/>
            <person name="Wu J."/>
            <person name="Yang Y."/>
            <person name="Kang H."/>
            <person name="Li M."/>
            <person name="Liang H."/>
            <person name="Ren X."/>
            <person name="Shi Z."/>
            <person name="Wen M."/>
            <person name="Jian M."/>
            <person name="Yang H."/>
            <person name="Zhang G."/>
            <person name="Yang Z."/>
            <person name="Chen R."/>
            <person name="Liu S."/>
            <person name="Li J."/>
            <person name="Ma L."/>
            <person name="Liu H."/>
            <person name="Zhou Y."/>
            <person name="Zhao J."/>
            <person name="Fang X."/>
            <person name="Li G."/>
            <person name="Fang L."/>
            <person name="Li Y."/>
            <person name="Liu D."/>
            <person name="Zheng H."/>
            <person name="Zhang Y."/>
            <person name="Qin N."/>
            <person name="Li Z."/>
            <person name="Yang G."/>
            <person name="Yang S."/>
            <person name="Bolund L."/>
            <person name="Kristiansen K."/>
            <person name="Zheng H."/>
            <person name="Li S."/>
            <person name="Zhang X."/>
            <person name="Yang H."/>
            <person name="Wang J."/>
            <person name="Sun R."/>
            <person name="Zhang B."/>
            <person name="Jiang S."/>
            <person name="Wang J."/>
            <person name="Du Y."/>
            <person name="Li S."/>
        </authorList>
    </citation>
    <scope>NUCLEOTIDE SEQUENCE [LARGE SCALE GENOMIC DNA]</scope>
    <source>
        <strain evidence="8">cv. 9930</strain>
    </source>
</reference>
<evidence type="ECO:0000256" key="1">
    <source>
        <dbReference type="ARBA" id="ARBA00022723"/>
    </source>
</evidence>
<feature type="domain" description="RING-type" evidence="6">
    <location>
        <begin position="222"/>
        <end position="257"/>
    </location>
</feature>
<dbReference type="InterPro" id="IPR001841">
    <property type="entry name" value="Znf_RING"/>
</dbReference>
<accession>A0A0A0LMD7</accession>
<dbReference type="KEGG" id="csv:101206792"/>
<keyword evidence="1" id="KW-0479">Metal-binding</keyword>
<evidence type="ECO:0000259" key="6">
    <source>
        <dbReference type="PROSITE" id="PS50089"/>
    </source>
</evidence>
<gene>
    <name evidence="7" type="ORF">Csa_2G270790</name>
</gene>
<feature type="coiled-coil region" evidence="5">
    <location>
        <begin position="142"/>
        <end position="180"/>
    </location>
</feature>
<dbReference type="InterPro" id="IPR013083">
    <property type="entry name" value="Znf_RING/FYVE/PHD"/>
</dbReference>
<evidence type="ECO:0000256" key="5">
    <source>
        <dbReference type="SAM" id="Coils"/>
    </source>
</evidence>
<dbReference type="PROSITE" id="PS50089">
    <property type="entry name" value="ZF_RING_2"/>
    <property type="match status" value="1"/>
</dbReference>
<evidence type="ECO:0000256" key="4">
    <source>
        <dbReference type="PROSITE-ProRule" id="PRU00175"/>
    </source>
</evidence>
<dbReference type="AlphaFoldDB" id="A0A0A0LMD7"/>
<dbReference type="PANTHER" id="PTHR42647:SF6">
    <property type="entry name" value="RING-TYPE DOMAIN-CONTAINING PROTEIN"/>
    <property type="match status" value="1"/>
</dbReference>
<dbReference type="Pfam" id="PF13920">
    <property type="entry name" value="zf-C3HC4_3"/>
    <property type="match status" value="1"/>
</dbReference>